<keyword evidence="5" id="KW-1185">Reference proteome</keyword>
<dbReference type="PANTHER" id="PTHR43727:SF2">
    <property type="entry name" value="GROUP IV DECARBOXYLASE"/>
    <property type="match status" value="1"/>
</dbReference>
<comment type="caution">
    <text evidence="4">The sequence shown here is derived from an EMBL/GenBank/DDBJ whole genome shotgun (WGS) entry which is preliminary data.</text>
</comment>
<dbReference type="InterPro" id="IPR009006">
    <property type="entry name" value="Ala_racemase/Decarboxylase_C"/>
</dbReference>
<dbReference type="InterPro" id="IPR029066">
    <property type="entry name" value="PLP-binding_barrel"/>
</dbReference>
<comment type="cofactor">
    <cofactor evidence="1">
        <name>pyridoxal 5'-phosphate</name>
        <dbReference type="ChEBI" id="CHEBI:597326"/>
    </cofactor>
</comment>
<gene>
    <name evidence="4" type="ORF">LX15_001838</name>
</gene>
<sequence length="415" mass="43316">MSDEDLIASLVHDYGSPLYVYRLSALARAHSTLRAALPEPCVLYYSVKANPHPVLVAELAARGCRAEISSPGELDVVLAAGVPPTECLYTGPGKTDGEITDALRRGVRCFSVESAGELSRLDAAARAEGVEVDCLLRINAGHAAAAGLRMTGRPSQFGIDVDQLREDPALCRFGGAARVVGLHQFPVSNTTDPQALLDAFGAGAAVAAELRDRHGVTVTELDLGGGFAAPYATDGEPPEYGETLREGLAAVLDRHLPGWRTGEPLVAVESGRRLVGPAGELVCSVTDVKRSGDRTFVVLDTGIHHVGGLSGIGRLLPSSVGAEVLGAGDRPRVRVDLVGPLCTPADVLARAVELPLPRPGDLLRVPNAGAYGLTASVMGFLSRTPPVEVVLDGDEVRSATALRTRRADVSEGGAR</sequence>
<dbReference type="Proteomes" id="UP001205311">
    <property type="component" value="Unassembled WGS sequence"/>
</dbReference>
<evidence type="ECO:0000259" key="3">
    <source>
        <dbReference type="Pfam" id="PF02784"/>
    </source>
</evidence>
<feature type="domain" description="Orn/DAP/Arg decarboxylase 2 N-terminal" evidence="3">
    <location>
        <begin position="25"/>
        <end position="275"/>
    </location>
</feature>
<evidence type="ECO:0000256" key="1">
    <source>
        <dbReference type="ARBA" id="ARBA00001933"/>
    </source>
</evidence>
<dbReference type="EMBL" id="JAMTCP010000007">
    <property type="protein sequence ID" value="MCP2258144.1"/>
    <property type="molecule type" value="Genomic_DNA"/>
</dbReference>
<dbReference type="InterPro" id="IPR022644">
    <property type="entry name" value="De-COase2_N"/>
</dbReference>
<dbReference type="Gene3D" id="2.40.37.10">
    <property type="entry name" value="Lyase, Ornithine Decarboxylase, Chain A, domain 1"/>
    <property type="match status" value="1"/>
</dbReference>
<dbReference type="InterPro" id="IPR000183">
    <property type="entry name" value="Orn/DAP/Arg_de-COase"/>
</dbReference>
<name>A0ABT1HRJ3_STRSD</name>
<proteinExistence type="predicted"/>
<dbReference type="SUPFAM" id="SSF50621">
    <property type="entry name" value="Alanine racemase C-terminal domain-like"/>
    <property type="match status" value="1"/>
</dbReference>
<accession>A0ABT1HRJ3</accession>
<dbReference type="SUPFAM" id="SSF51419">
    <property type="entry name" value="PLP-binding barrel"/>
    <property type="match status" value="1"/>
</dbReference>
<keyword evidence="2" id="KW-0663">Pyridoxal phosphate</keyword>
<organism evidence="4 5">
    <name type="scientific">Streptoalloteichus tenebrarius (strain ATCC 17920 / DSM 40477 / JCM 4838 / CBS 697.72 / NBRC 16177 / NCIMB 11028 / NRRL B-12390 / A12253. 1 / ISP 5477)</name>
    <name type="common">Streptomyces tenebrarius</name>
    <dbReference type="NCBI Taxonomy" id="1933"/>
    <lineage>
        <taxon>Bacteria</taxon>
        <taxon>Bacillati</taxon>
        <taxon>Actinomycetota</taxon>
        <taxon>Actinomycetes</taxon>
        <taxon>Pseudonocardiales</taxon>
        <taxon>Pseudonocardiaceae</taxon>
        <taxon>Streptoalloteichus</taxon>
    </lineage>
</organism>
<reference evidence="4 5" key="1">
    <citation type="submission" date="2022-06" db="EMBL/GenBank/DDBJ databases">
        <title>Genomic Encyclopedia of Archaeal and Bacterial Type Strains, Phase II (KMG-II): from individual species to whole genera.</title>
        <authorList>
            <person name="Goeker M."/>
        </authorList>
    </citation>
    <scope>NUCLEOTIDE SEQUENCE [LARGE SCALE GENOMIC DNA]</scope>
    <source>
        <strain evidence="4 5">DSM 40477</strain>
    </source>
</reference>
<dbReference type="Pfam" id="PF02784">
    <property type="entry name" value="Orn_Arg_deC_N"/>
    <property type="match status" value="1"/>
</dbReference>
<evidence type="ECO:0000313" key="5">
    <source>
        <dbReference type="Proteomes" id="UP001205311"/>
    </source>
</evidence>
<evidence type="ECO:0000256" key="2">
    <source>
        <dbReference type="ARBA" id="ARBA00022898"/>
    </source>
</evidence>
<protein>
    <submittedName>
        <fullName evidence="4">Diaminopimelate decarboxylase</fullName>
    </submittedName>
</protein>
<dbReference type="PRINTS" id="PR01179">
    <property type="entry name" value="ODADCRBXLASE"/>
</dbReference>
<dbReference type="Gene3D" id="3.20.20.10">
    <property type="entry name" value="Alanine racemase"/>
    <property type="match status" value="1"/>
</dbReference>
<evidence type="ECO:0000313" key="4">
    <source>
        <dbReference type="EMBL" id="MCP2258144.1"/>
    </source>
</evidence>
<dbReference type="PANTHER" id="PTHR43727">
    <property type="entry name" value="DIAMINOPIMELATE DECARBOXYLASE"/>
    <property type="match status" value="1"/>
</dbReference>
<dbReference type="RefSeq" id="WP_253669090.1">
    <property type="nucleotide sequence ID" value="NZ_JAMTCP010000007.1"/>
</dbReference>